<gene>
    <name evidence="3" type="ORF">FJR48_02440</name>
</gene>
<dbReference type="OrthoDB" id="9788068at2"/>
<dbReference type="InterPro" id="IPR037152">
    <property type="entry name" value="L-asparaginase_N_sf"/>
</dbReference>
<accession>A0A5P8NYX8</accession>
<dbReference type="Gene3D" id="3.40.50.1170">
    <property type="entry name" value="L-asparaginase, N-terminal domain"/>
    <property type="match status" value="1"/>
</dbReference>
<dbReference type="PIRSF" id="PIRSF001220">
    <property type="entry name" value="L-ASNase_gatD"/>
    <property type="match status" value="1"/>
</dbReference>
<dbReference type="SUPFAM" id="SSF53774">
    <property type="entry name" value="Glutaminase/Asparaginase"/>
    <property type="match status" value="1"/>
</dbReference>
<reference evidence="3 4" key="1">
    <citation type="submission" date="2019-09" db="EMBL/GenBank/DDBJ databases">
        <title>Sulfurimonas gotlandica sp. nov., a chemoautotrophic and psychrotolerant epsilonproteobacterium isolated from a pelagic redoxcline, and an emended description of the genus Sulfurimonas.</title>
        <authorList>
            <person name="Wang S."/>
            <person name="Jiang L."/>
            <person name="Shao S."/>
        </authorList>
    </citation>
    <scope>NUCLEOTIDE SEQUENCE [LARGE SCALE GENOMIC DNA]</scope>
    <source>
        <strain evidence="3 4">GYSZ_1</strain>
    </source>
</reference>
<evidence type="ECO:0000313" key="3">
    <source>
        <dbReference type="EMBL" id="QFR48642.1"/>
    </source>
</evidence>
<dbReference type="InterPro" id="IPR027474">
    <property type="entry name" value="L-asparaginase_N"/>
</dbReference>
<dbReference type="RefSeq" id="WP_152306585.1">
    <property type="nucleotide sequence ID" value="NZ_CP043617.1"/>
</dbReference>
<proteinExistence type="predicted"/>
<dbReference type="EMBL" id="CP043617">
    <property type="protein sequence ID" value="QFR48642.1"/>
    <property type="molecule type" value="Genomic_DNA"/>
</dbReference>
<evidence type="ECO:0000259" key="2">
    <source>
        <dbReference type="Pfam" id="PF00710"/>
    </source>
</evidence>
<dbReference type="PIRSF" id="PIRSF500176">
    <property type="entry name" value="L_ASNase"/>
    <property type="match status" value="1"/>
</dbReference>
<feature type="active site" description="O-isoaspartyl threonine intermediate" evidence="1">
    <location>
        <position position="9"/>
    </location>
</feature>
<dbReference type="InterPro" id="IPR006034">
    <property type="entry name" value="Asparaginase/glutaminase-like"/>
</dbReference>
<dbReference type="KEGG" id="sulg:FJR48_02440"/>
<dbReference type="AlphaFoldDB" id="A0A5P8NYX8"/>
<dbReference type="PRINTS" id="PR00139">
    <property type="entry name" value="ASNGLNASE"/>
</dbReference>
<evidence type="ECO:0000256" key="1">
    <source>
        <dbReference type="PIRSR" id="PIRSR001220-1"/>
    </source>
</evidence>
<protein>
    <submittedName>
        <fullName evidence="3">Asparaginase</fullName>
    </submittedName>
</protein>
<dbReference type="Pfam" id="PF00710">
    <property type="entry name" value="Asparaginase"/>
    <property type="match status" value="1"/>
</dbReference>
<name>A0A5P8NYX8_9BACT</name>
<dbReference type="InterPro" id="IPR036152">
    <property type="entry name" value="Asp/glu_Ase-like_sf"/>
</dbReference>
<dbReference type="GO" id="GO:0004067">
    <property type="term" value="F:asparaginase activity"/>
    <property type="evidence" value="ECO:0007669"/>
    <property type="project" value="UniProtKB-UniRule"/>
</dbReference>
<keyword evidence="4" id="KW-1185">Reference proteome</keyword>
<feature type="domain" description="L-asparaginase N-terminal" evidence="2">
    <location>
        <begin position="2"/>
        <end position="143"/>
    </location>
</feature>
<sequence>MLILNTGGTFNKRYNSLNGELEVPYDSNCIEEILSSVEANYDMAGVIFKDSLDMDINDRKMLASIIMESKDDKFLIVHGTDTIDETAHFLSEIFDDRLIVLTGAMKPFEIDKVEASLNLGMSIGFLKAKNEFGVYICMNGYIENWDKLNKNKKLGKFELV</sequence>
<organism evidence="3 4">
    <name type="scientific">Sulfurimonas lithotrophica</name>
    <dbReference type="NCBI Taxonomy" id="2590022"/>
    <lineage>
        <taxon>Bacteria</taxon>
        <taxon>Pseudomonadati</taxon>
        <taxon>Campylobacterota</taxon>
        <taxon>Epsilonproteobacteria</taxon>
        <taxon>Campylobacterales</taxon>
        <taxon>Sulfurimonadaceae</taxon>
        <taxon>Sulfurimonas</taxon>
    </lineage>
</organism>
<dbReference type="Proteomes" id="UP000326944">
    <property type="component" value="Chromosome"/>
</dbReference>
<dbReference type="PROSITE" id="PS51732">
    <property type="entry name" value="ASN_GLN_ASE_3"/>
    <property type="match status" value="1"/>
</dbReference>
<evidence type="ECO:0000313" key="4">
    <source>
        <dbReference type="Proteomes" id="UP000326944"/>
    </source>
</evidence>